<dbReference type="EMBL" id="CAKLPZ010000001">
    <property type="protein sequence ID" value="CAH0999697.1"/>
    <property type="molecule type" value="Genomic_DNA"/>
</dbReference>
<dbReference type="Gene3D" id="3.90.1200.10">
    <property type="match status" value="1"/>
</dbReference>
<organism evidence="2 3">
    <name type="scientific">Neolewinella maritima</name>
    <dbReference type="NCBI Taxonomy" id="1383882"/>
    <lineage>
        <taxon>Bacteria</taxon>
        <taxon>Pseudomonadati</taxon>
        <taxon>Bacteroidota</taxon>
        <taxon>Saprospiria</taxon>
        <taxon>Saprospirales</taxon>
        <taxon>Lewinellaceae</taxon>
        <taxon>Neolewinella</taxon>
    </lineage>
</organism>
<dbReference type="InterPro" id="IPR011009">
    <property type="entry name" value="Kinase-like_dom_sf"/>
</dbReference>
<feature type="domain" description="Aminoglycoside phosphotransferase" evidence="1">
    <location>
        <begin position="32"/>
        <end position="258"/>
    </location>
</feature>
<dbReference type="Proteomes" id="UP000837803">
    <property type="component" value="Unassembled WGS sequence"/>
</dbReference>
<dbReference type="Gene3D" id="3.30.200.20">
    <property type="entry name" value="Phosphorylase Kinase, domain 1"/>
    <property type="match status" value="1"/>
</dbReference>
<sequence length="343" mass="38673">MPKPIRPGEELPTQRLEPYLRQQLPELTGPLTITQFHGGHANLTYELRFGDQELVLRRPPFGTIAPGAHDMRREYQILSRLGDRFAPAPRALLLCTDPEVIGADFVVMERRHGVVVRYGLPEVFQGLPDVERRLTDALMRVSADLHRVDVAQAGLQDLGKPAGFAVRQLRGWTKRWQLAKLEENAAMDHLATALADDIPGPQAVSIVHGDLKFDNCQYQAEEPDRVSSVFDWDMATLGDPLIDLAGTLSFWPDPALNAADMPIRLLDGNWPDKAYLKARYAEYTGFDLSRMSWYEAFACYKTAVIAQQLYHRYVQGSTRDERMEKFGRAARAFAQLGRDKLAA</sequence>
<dbReference type="SUPFAM" id="SSF56112">
    <property type="entry name" value="Protein kinase-like (PK-like)"/>
    <property type="match status" value="1"/>
</dbReference>
<dbReference type="CDD" id="cd05154">
    <property type="entry name" value="ACAD10_11_N-like"/>
    <property type="match status" value="1"/>
</dbReference>
<dbReference type="PANTHER" id="PTHR47829:SF1">
    <property type="entry name" value="HAD FAMILY PHOSPHATASE"/>
    <property type="match status" value="1"/>
</dbReference>
<evidence type="ECO:0000313" key="2">
    <source>
        <dbReference type="EMBL" id="CAH0999697.1"/>
    </source>
</evidence>
<proteinExistence type="predicted"/>
<dbReference type="InterPro" id="IPR002575">
    <property type="entry name" value="Aminoglycoside_PTrfase"/>
</dbReference>
<dbReference type="PANTHER" id="PTHR47829">
    <property type="entry name" value="HYDROLASE, PUTATIVE (AFU_ORTHOLOGUE AFUA_1G12880)-RELATED"/>
    <property type="match status" value="1"/>
</dbReference>
<comment type="caution">
    <text evidence="2">The sequence shown here is derived from an EMBL/GenBank/DDBJ whole genome shotgun (WGS) entry which is preliminary data.</text>
</comment>
<name>A0ABM9AZC3_9BACT</name>
<dbReference type="RefSeq" id="WP_238749906.1">
    <property type="nucleotide sequence ID" value="NZ_CAKLPZ010000001.1"/>
</dbReference>
<dbReference type="Pfam" id="PF01636">
    <property type="entry name" value="APH"/>
    <property type="match status" value="1"/>
</dbReference>
<protein>
    <recommendedName>
        <fullName evidence="1">Aminoglycoside phosphotransferase domain-containing protein</fullName>
    </recommendedName>
</protein>
<evidence type="ECO:0000259" key="1">
    <source>
        <dbReference type="Pfam" id="PF01636"/>
    </source>
</evidence>
<accession>A0ABM9AZC3</accession>
<dbReference type="InterPro" id="IPR052898">
    <property type="entry name" value="ACAD10-like"/>
</dbReference>
<dbReference type="InterPro" id="IPR041726">
    <property type="entry name" value="ACAD10_11_N"/>
</dbReference>
<keyword evidence="3" id="KW-1185">Reference proteome</keyword>
<gene>
    <name evidence="2" type="ORF">LEM8419_00997</name>
</gene>
<evidence type="ECO:0000313" key="3">
    <source>
        <dbReference type="Proteomes" id="UP000837803"/>
    </source>
</evidence>
<reference evidence="2" key="1">
    <citation type="submission" date="2021-12" db="EMBL/GenBank/DDBJ databases">
        <authorList>
            <person name="Rodrigo-Torres L."/>
            <person name="Arahal R. D."/>
            <person name="Lucena T."/>
        </authorList>
    </citation>
    <scope>NUCLEOTIDE SEQUENCE</scope>
    <source>
        <strain evidence="2">CECT 8419</strain>
    </source>
</reference>